<sequence>MTNREGPPTKKVEAPLRGGLNLGCRTQTHPQGSSPVPPNAIASQQVSWWETHQFVERMLAQANTGQLPWAGSPAWCAMADGDPRKLLALAVEGEHHVLRKEVAQTAQAAASGAISGGADWTAVSNQIRARAAFYEARPWLRRAAQ</sequence>
<protein>
    <recommendedName>
        <fullName evidence="4">DUF2742 domain-containing protein</fullName>
    </recommendedName>
</protein>
<keyword evidence="3" id="KW-1185">Reference proteome</keyword>
<feature type="compositionally biased region" description="Polar residues" evidence="1">
    <location>
        <begin position="24"/>
        <end position="34"/>
    </location>
</feature>
<dbReference type="Proteomes" id="UP000465812">
    <property type="component" value="Chromosome"/>
</dbReference>
<organism evidence="2 3">
    <name type="scientific">Mycobacterium mantenii</name>
    <dbReference type="NCBI Taxonomy" id="560555"/>
    <lineage>
        <taxon>Bacteria</taxon>
        <taxon>Bacillati</taxon>
        <taxon>Actinomycetota</taxon>
        <taxon>Actinomycetes</taxon>
        <taxon>Mycobacteriales</taxon>
        <taxon>Mycobacteriaceae</taxon>
        <taxon>Mycobacterium</taxon>
        <taxon>Mycobacterium avium complex (MAC)</taxon>
    </lineage>
</organism>
<gene>
    <name evidence="2" type="ORF">MMAN_04320</name>
</gene>
<evidence type="ECO:0000313" key="3">
    <source>
        <dbReference type="Proteomes" id="UP000465812"/>
    </source>
</evidence>
<feature type="region of interest" description="Disordered" evidence="1">
    <location>
        <begin position="1"/>
        <end position="41"/>
    </location>
</feature>
<evidence type="ECO:0000313" key="2">
    <source>
        <dbReference type="EMBL" id="BBY36298.1"/>
    </source>
</evidence>
<accession>A0ABM7JLD9</accession>
<proteinExistence type="predicted"/>
<evidence type="ECO:0000256" key="1">
    <source>
        <dbReference type="SAM" id="MobiDB-lite"/>
    </source>
</evidence>
<dbReference type="InterPro" id="IPR024384">
    <property type="entry name" value="DUF2742"/>
</dbReference>
<dbReference type="Pfam" id="PF10888">
    <property type="entry name" value="DUF2742"/>
    <property type="match status" value="1"/>
</dbReference>
<dbReference type="EMBL" id="AP022590">
    <property type="protein sequence ID" value="BBY36298.1"/>
    <property type="molecule type" value="Genomic_DNA"/>
</dbReference>
<reference evidence="2 3" key="1">
    <citation type="journal article" date="2019" name="Emerg. Microbes Infect.">
        <title>Comprehensive subspecies identification of 175 nontuberculous mycobacteria species based on 7547 genomic profiles.</title>
        <authorList>
            <person name="Matsumoto Y."/>
            <person name="Kinjo T."/>
            <person name="Motooka D."/>
            <person name="Nabeya D."/>
            <person name="Jung N."/>
            <person name="Uechi K."/>
            <person name="Horii T."/>
            <person name="Iida T."/>
            <person name="Fujita J."/>
            <person name="Nakamura S."/>
        </authorList>
    </citation>
    <scope>NUCLEOTIDE SEQUENCE [LARGE SCALE GENOMIC DNA]</scope>
    <source>
        <strain evidence="2 3">JCM 18113</strain>
    </source>
</reference>
<evidence type="ECO:0008006" key="4">
    <source>
        <dbReference type="Google" id="ProtNLM"/>
    </source>
</evidence>
<name>A0ABM7JLD9_MYCNT</name>